<dbReference type="InterPro" id="IPR000719">
    <property type="entry name" value="Prot_kinase_dom"/>
</dbReference>
<dbReference type="InterPro" id="IPR002048">
    <property type="entry name" value="EF_hand_dom"/>
</dbReference>
<evidence type="ECO:0000256" key="3">
    <source>
        <dbReference type="ARBA" id="ARBA00022679"/>
    </source>
</evidence>
<evidence type="ECO:0000256" key="7">
    <source>
        <dbReference type="ARBA" id="ARBA00024334"/>
    </source>
</evidence>
<comment type="cofactor">
    <cofactor evidence="1">
        <name>Mg(2+)</name>
        <dbReference type="ChEBI" id="CHEBI:18420"/>
    </cofactor>
</comment>
<dbReference type="AlphaFoldDB" id="A0A6V1R4A6"/>
<dbReference type="InterPro" id="IPR011009">
    <property type="entry name" value="Kinase-like_dom_sf"/>
</dbReference>
<dbReference type="InterPro" id="IPR008271">
    <property type="entry name" value="Ser/Thr_kinase_AS"/>
</dbReference>
<evidence type="ECO:0000259" key="9">
    <source>
        <dbReference type="PROSITE" id="PS50222"/>
    </source>
</evidence>
<dbReference type="Gene3D" id="1.10.510.10">
    <property type="entry name" value="Transferase(Phosphotransferase) domain 1"/>
    <property type="match status" value="1"/>
</dbReference>
<dbReference type="CDD" id="cd00051">
    <property type="entry name" value="EFh"/>
    <property type="match status" value="2"/>
</dbReference>
<organism evidence="10">
    <name type="scientific">Heterosigma akashiwo</name>
    <name type="common">Chromophytic alga</name>
    <name type="synonym">Heterosigma carterae</name>
    <dbReference type="NCBI Taxonomy" id="2829"/>
    <lineage>
        <taxon>Eukaryota</taxon>
        <taxon>Sar</taxon>
        <taxon>Stramenopiles</taxon>
        <taxon>Ochrophyta</taxon>
        <taxon>Raphidophyceae</taxon>
        <taxon>Chattonellales</taxon>
        <taxon>Chattonellaceae</taxon>
        <taxon>Heterosigma</taxon>
    </lineage>
</organism>
<dbReference type="InterPro" id="IPR050205">
    <property type="entry name" value="CDPK_Ser/Thr_kinases"/>
</dbReference>
<dbReference type="InterPro" id="IPR011992">
    <property type="entry name" value="EF-hand-dom_pair"/>
</dbReference>
<evidence type="ECO:0000256" key="6">
    <source>
        <dbReference type="ARBA" id="ARBA00022840"/>
    </source>
</evidence>
<dbReference type="Gene3D" id="1.10.238.10">
    <property type="entry name" value="EF-hand"/>
    <property type="match status" value="1"/>
</dbReference>
<keyword evidence="6" id="KW-0067">ATP-binding</keyword>
<evidence type="ECO:0000256" key="5">
    <source>
        <dbReference type="ARBA" id="ARBA00022777"/>
    </source>
</evidence>
<evidence type="ECO:0000313" key="10">
    <source>
        <dbReference type="EMBL" id="CAE0632644.1"/>
    </source>
</evidence>
<protein>
    <recommendedName>
        <fullName evidence="11">Calmodulin</fullName>
    </recommendedName>
</protein>
<dbReference type="CDD" id="cd05117">
    <property type="entry name" value="STKc_CAMK"/>
    <property type="match status" value="1"/>
</dbReference>
<feature type="domain" description="Protein kinase" evidence="8">
    <location>
        <begin position="45"/>
        <end position="298"/>
    </location>
</feature>
<dbReference type="SMART" id="SM00054">
    <property type="entry name" value="EFh"/>
    <property type="match status" value="4"/>
</dbReference>
<reference evidence="10" key="1">
    <citation type="submission" date="2021-01" db="EMBL/GenBank/DDBJ databases">
        <authorList>
            <person name="Corre E."/>
            <person name="Pelletier E."/>
            <person name="Niang G."/>
            <person name="Scheremetjew M."/>
            <person name="Finn R."/>
            <person name="Kale V."/>
            <person name="Holt S."/>
            <person name="Cochrane G."/>
            <person name="Meng A."/>
            <person name="Brown T."/>
            <person name="Cohen L."/>
        </authorList>
    </citation>
    <scope>NUCLEOTIDE SEQUENCE</scope>
    <source>
        <strain evidence="10">CCMP3107</strain>
    </source>
</reference>
<dbReference type="Pfam" id="PF00069">
    <property type="entry name" value="Pkinase"/>
    <property type="match status" value="1"/>
</dbReference>
<dbReference type="EMBL" id="HBIU01024474">
    <property type="protein sequence ID" value="CAE0632644.1"/>
    <property type="molecule type" value="Transcribed_RNA"/>
</dbReference>
<dbReference type="Gene3D" id="3.30.200.20">
    <property type="entry name" value="Phosphorylase Kinase, domain 1"/>
    <property type="match status" value="1"/>
</dbReference>
<feature type="domain" description="EF-hand" evidence="9">
    <location>
        <begin position="381"/>
        <end position="416"/>
    </location>
</feature>
<dbReference type="PROSITE" id="PS50011">
    <property type="entry name" value="PROTEIN_KINASE_DOM"/>
    <property type="match status" value="1"/>
</dbReference>
<dbReference type="GO" id="GO:0005509">
    <property type="term" value="F:calcium ion binding"/>
    <property type="evidence" value="ECO:0007669"/>
    <property type="project" value="InterPro"/>
</dbReference>
<sequence length="568" mass="64462">MGCKNSTLVDDVNDDLGGSTRGADAQLRSNLVQDFIGKDIREDFIIEDTELGRAAMGCTVRGLVKKKTGQRYAVKSFVLQNKSKAEKRVRQMLRTEIDLLRSLDHPNIIRPYQTYESDTEFHLVMELCTGLDLGDRCFRDWKAREVVRKLCNVIAYCHSRGVCHRDLKTENILFDTPDEGGEIKLIDFGMSRRFVEGLAMSERLGTPYCMAPEVLSGEYTEKCDMWSIGVITYRMLTGRNPFNGKTDGEIIENMLSLKWGWPPKPKVHPDAKQFVGGLLKLRPNQRWSANRALLAKWLTANPYEERQGLTPAESLERLYLTKKPSRRLSNLGLHKGTIWEQRLTPSKSFSNSMVKAMRNYSEYGLFQRTALMMLAYELSPAKLRALRHAFVSFDTEMNGVISRQELSDALRTMKVPEEEIEKFYQSMDHGRDGQINYCEFLAATVQAIAGEGGLAMDQLAELFDRFDSDKSGAISQKNLADILGETYTRAEVEAVLNEADIKKDGQIDFEEFCTIMKPIHDKKIEEEATKINDMQNKLESGTPVPLSPEKVKLNLGNLVKEAFSRKEG</sequence>
<evidence type="ECO:0008006" key="11">
    <source>
        <dbReference type="Google" id="ProtNLM"/>
    </source>
</evidence>
<dbReference type="PROSITE" id="PS50222">
    <property type="entry name" value="EF_HAND_2"/>
    <property type="match status" value="2"/>
</dbReference>
<dbReference type="GO" id="GO:0005524">
    <property type="term" value="F:ATP binding"/>
    <property type="evidence" value="ECO:0007669"/>
    <property type="project" value="UniProtKB-KW"/>
</dbReference>
<dbReference type="SUPFAM" id="SSF47473">
    <property type="entry name" value="EF-hand"/>
    <property type="match status" value="1"/>
</dbReference>
<keyword evidence="5" id="KW-0418">Kinase</keyword>
<name>A0A6V1R4A6_HETAK</name>
<comment type="similarity">
    <text evidence="7">Belongs to the protein kinase superfamily. Ser/Thr protein kinase family. CDPK subfamily.</text>
</comment>
<dbReference type="PROSITE" id="PS00108">
    <property type="entry name" value="PROTEIN_KINASE_ST"/>
    <property type="match status" value="1"/>
</dbReference>
<dbReference type="GO" id="GO:0004674">
    <property type="term" value="F:protein serine/threonine kinase activity"/>
    <property type="evidence" value="ECO:0007669"/>
    <property type="project" value="UniProtKB-KW"/>
</dbReference>
<evidence type="ECO:0000256" key="1">
    <source>
        <dbReference type="ARBA" id="ARBA00001946"/>
    </source>
</evidence>
<evidence type="ECO:0000256" key="2">
    <source>
        <dbReference type="ARBA" id="ARBA00022527"/>
    </source>
</evidence>
<keyword evidence="4" id="KW-0547">Nucleotide-binding</keyword>
<dbReference type="SUPFAM" id="SSF56112">
    <property type="entry name" value="Protein kinase-like (PK-like)"/>
    <property type="match status" value="1"/>
</dbReference>
<keyword evidence="3" id="KW-0808">Transferase</keyword>
<dbReference type="PANTHER" id="PTHR24349">
    <property type="entry name" value="SERINE/THREONINE-PROTEIN KINASE"/>
    <property type="match status" value="1"/>
</dbReference>
<gene>
    <name evidence="10" type="ORF">HAKA00212_LOCUS11354</name>
</gene>
<keyword evidence="2" id="KW-0723">Serine/threonine-protein kinase</keyword>
<evidence type="ECO:0000259" key="8">
    <source>
        <dbReference type="PROSITE" id="PS50011"/>
    </source>
</evidence>
<evidence type="ECO:0000256" key="4">
    <source>
        <dbReference type="ARBA" id="ARBA00022741"/>
    </source>
</evidence>
<feature type="domain" description="EF-hand" evidence="9">
    <location>
        <begin position="487"/>
        <end position="522"/>
    </location>
</feature>
<dbReference type="Pfam" id="PF13499">
    <property type="entry name" value="EF-hand_7"/>
    <property type="match status" value="2"/>
</dbReference>
<dbReference type="SMART" id="SM00220">
    <property type="entry name" value="S_TKc"/>
    <property type="match status" value="1"/>
</dbReference>
<proteinExistence type="inferred from homology"/>
<accession>A0A6V1R4A6</accession>